<dbReference type="SUPFAM" id="SSF54001">
    <property type="entry name" value="Cysteine proteinases"/>
    <property type="match status" value="1"/>
</dbReference>
<dbReference type="InterPro" id="IPR011990">
    <property type="entry name" value="TPR-like_helical_dom_sf"/>
</dbReference>
<feature type="domain" description="DUF3857" evidence="6">
    <location>
        <begin position="685"/>
        <end position="832"/>
    </location>
</feature>
<dbReference type="EMBL" id="JAKLTR010000002">
    <property type="protein sequence ID" value="MCG2613415.1"/>
    <property type="molecule type" value="Genomic_DNA"/>
</dbReference>
<evidence type="ECO:0000259" key="5">
    <source>
        <dbReference type="Pfam" id="PF01841"/>
    </source>
</evidence>
<dbReference type="InterPro" id="IPR002931">
    <property type="entry name" value="Transglutaminase-like"/>
</dbReference>
<dbReference type="Pfam" id="PF13432">
    <property type="entry name" value="TPR_16"/>
    <property type="match status" value="1"/>
</dbReference>
<keyword evidence="1" id="KW-0677">Repeat</keyword>
<dbReference type="PROSITE" id="PS50005">
    <property type="entry name" value="TPR"/>
    <property type="match status" value="1"/>
</dbReference>
<dbReference type="Gene3D" id="1.25.40.10">
    <property type="entry name" value="Tetratricopeptide repeat domain"/>
    <property type="match status" value="2"/>
</dbReference>
<gene>
    <name evidence="7" type="ORF">LZZ85_03950</name>
</gene>
<evidence type="ECO:0000256" key="3">
    <source>
        <dbReference type="PROSITE-ProRule" id="PRU00339"/>
    </source>
</evidence>
<evidence type="ECO:0000256" key="4">
    <source>
        <dbReference type="SAM" id="SignalP"/>
    </source>
</evidence>
<keyword evidence="4" id="KW-0732">Signal</keyword>
<evidence type="ECO:0000256" key="1">
    <source>
        <dbReference type="ARBA" id="ARBA00022737"/>
    </source>
</evidence>
<organism evidence="7 8">
    <name type="scientific">Terrimonas ginsenosidimutans</name>
    <dbReference type="NCBI Taxonomy" id="2908004"/>
    <lineage>
        <taxon>Bacteria</taxon>
        <taxon>Pseudomonadati</taxon>
        <taxon>Bacteroidota</taxon>
        <taxon>Chitinophagia</taxon>
        <taxon>Chitinophagales</taxon>
        <taxon>Chitinophagaceae</taxon>
        <taxon>Terrimonas</taxon>
    </lineage>
</organism>
<accession>A0ABS9KM69</accession>
<keyword evidence="2 3" id="KW-0802">TPR repeat</keyword>
<dbReference type="Gene3D" id="3.10.620.30">
    <property type="match status" value="1"/>
</dbReference>
<dbReference type="RefSeq" id="WP_237868643.1">
    <property type="nucleotide sequence ID" value="NZ_JAKLTR010000002.1"/>
</dbReference>
<keyword evidence="8" id="KW-1185">Reference proteome</keyword>
<name>A0ABS9KM69_9BACT</name>
<dbReference type="SUPFAM" id="SSF48452">
    <property type="entry name" value="TPR-like"/>
    <property type="match status" value="2"/>
</dbReference>
<dbReference type="Gene3D" id="2.60.40.3140">
    <property type="match status" value="1"/>
</dbReference>
<dbReference type="InterPro" id="IPR024618">
    <property type="entry name" value="DUF3857"/>
</dbReference>
<feature type="chain" id="PRO_5047331828" evidence="4">
    <location>
        <begin position="21"/>
        <end position="1251"/>
    </location>
</feature>
<feature type="repeat" description="TPR" evidence="3">
    <location>
        <begin position="526"/>
        <end position="559"/>
    </location>
</feature>
<dbReference type="Gene3D" id="2.60.120.1130">
    <property type="match status" value="1"/>
</dbReference>
<dbReference type="Proteomes" id="UP001165367">
    <property type="component" value="Unassembled WGS sequence"/>
</dbReference>
<sequence length="1251" mass="142932">MKKTLFFVCTLVLCIYSVFANDYDKAWEALHRNDRKKAAEYLQKALKDPACATDAYVTLVYLHTFEGNEKTGNDFTEKIIRPLKDANPYLYAMWFRQPVLGAYGKKEAASQVELLNTIFQNPGINGSVKAAAHYVKGSHHLSSNEFEKAMAEWGQVGSFIDWQFAGPFENLSGTGFYKDHGPLAHPEKTAVFSGVNKAPINWFNPASSNRDAWKFVNYHVPNNTAIIFAQSFIYSPDDKEIILNAGASGSLKVWLNDALVLSESKEQVTELDYYRASCKLNKGYNRVLVQLGYSNSTTANFIIRGTDANGNVINGLKEVSSYQPYVKASANSNPVEISHFAETYFRQKIKAQPANPVNYILLTQALLRNDKAFEARKTIETIVKKFPDNSLLRFEFIQCLLKDQNKTLLSQEIERLKEKDPECLLTYKLNIQQMLEEEKYEEAEDLYMKMIQLYRETGETVKTRIEILNARKKYDEAVKLVLDGYEKYPQNYSFVQMMFNVQKNSYKDIDKALGVYEKYLNENFSYALLKQLGQEYMEQGKREKGLECWKRLLAMFPYDTELLTDMARYYYQQQDYKTASKYCDTVLTIAPFVANYWNNHAVISEQDAQMDAALTSYRKTLVFDPNKYETRKKLRELGKKKDLYKQFPETDVYELIKKSAGREVSKDYGFSYLLDEKQVIAYGEGGVEEYVTLVIKINTEAGIDKWKESYIPYNSYSQTLLIEKAEVVKKNGGKHQAEKDGSDIVFTSLEAGDAIVIKYRLQNYSSGRLSADFWDRFVLSSFQPSGIVRYSLLIDQSLPLKYEMTNTDLKPVIRDVDEFKMYTWQVNDLSPVESEPYMPNLTDVSPALHISTVNSWDKIVEWYSDLSHYRIEDEYELREVYDSIFANTKNLAPLKKAEKIYNYIQQNIRYSHISFRQGAYIPQRPSVTLNTRLGDCKDLSSLFVSLATMAGLKANMVLVDTKDNGLKEMTLPSLEFNHCIVLLQVDGQQLYLELTDNELPFASLPYNVPGAMSLIIPTYNVEPAKGALQPVAAVGRTSDRVLRKGTIGFDGSDLKMDVDIVKTAALSSDLRANYKNLSEEKQKEKLQGAISGSFKNPLSISKVNFNGLESAVDSVSYSYSFVVKNELIEVGDMSMVRIPFGDVVATLDNFSKEKRVFPLEYWRYEDADTYETSITINAPAGKKLIEIPRSESFQFGSSTYSIEFIADGDTKLQVKRKARMNRQDIGVGDYAGFKEFFNKIIKVESKYIAFK</sequence>
<dbReference type="InterPro" id="IPR019734">
    <property type="entry name" value="TPR_rpt"/>
</dbReference>
<reference evidence="7" key="1">
    <citation type="submission" date="2022-01" db="EMBL/GenBank/DDBJ databases">
        <authorList>
            <person name="Jo J.-H."/>
            <person name="Im W.-T."/>
        </authorList>
    </citation>
    <scope>NUCLEOTIDE SEQUENCE</scope>
    <source>
        <strain evidence="7">NA20</strain>
    </source>
</reference>
<dbReference type="PANTHER" id="PTHR44943:SF8">
    <property type="entry name" value="TPR REPEAT-CONTAINING PROTEIN MJ0263"/>
    <property type="match status" value="1"/>
</dbReference>
<feature type="signal peptide" evidence="4">
    <location>
        <begin position="1"/>
        <end position="20"/>
    </location>
</feature>
<dbReference type="InterPro" id="IPR038765">
    <property type="entry name" value="Papain-like_cys_pep_sf"/>
</dbReference>
<evidence type="ECO:0000313" key="8">
    <source>
        <dbReference type="Proteomes" id="UP001165367"/>
    </source>
</evidence>
<dbReference type="Pfam" id="PF01841">
    <property type="entry name" value="Transglut_core"/>
    <property type="match status" value="1"/>
</dbReference>
<proteinExistence type="predicted"/>
<feature type="domain" description="Transglutaminase-like" evidence="5">
    <location>
        <begin position="890"/>
        <end position="963"/>
    </location>
</feature>
<dbReference type="Pfam" id="PF12969">
    <property type="entry name" value="DUF3857"/>
    <property type="match status" value="1"/>
</dbReference>
<evidence type="ECO:0000259" key="6">
    <source>
        <dbReference type="Pfam" id="PF12969"/>
    </source>
</evidence>
<comment type="caution">
    <text evidence="7">The sequence shown here is derived from an EMBL/GenBank/DDBJ whole genome shotgun (WGS) entry which is preliminary data.</text>
</comment>
<protein>
    <submittedName>
        <fullName evidence="7">DUF3857 domain-containing protein</fullName>
    </submittedName>
</protein>
<evidence type="ECO:0000313" key="7">
    <source>
        <dbReference type="EMBL" id="MCG2613415.1"/>
    </source>
</evidence>
<evidence type="ECO:0000256" key="2">
    <source>
        <dbReference type="ARBA" id="ARBA00022803"/>
    </source>
</evidence>
<dbReference type="PANTHER" id="PTHR44943">
    <property type="entry name" value="CELLULOSE SYNTHASE OPERON PROTEIN C"/>
    <property type="match status" value="1"/>
</dbReference>
<dbReference type="InterPro" id="IPR051685">
    <property type="entry name" value="Ycf3/AcsC/BcsC/TPR_MFPF"/>
</dbReference>
<dbReference type="SMART" id="SM00028">
    <property type="entry name" value="TPR"/>
    <property type="match status" value="5"/>
</dbReference>